<dbReference type="InterPro" id="IPR013022">
    <property type="entry name" value="Xyl_isomerase-like_TIM-brl"/>
</dbReference>
<protein>
    <submittedName>
        <fullName evidence="5">Hydroxypyruvate isomerase</fullName>
    </submittedName>
</protein>
<dbReference type="GO" id="GO:0008903">
    <property type="term" value="F:hydroxypyruvate isomerase activity"/>
    <property type="evidence" value="ECO:0007669"/>
    <property type="project" value="TreeGrafter"/>
</dbReference>
<comment type="caution">
    <text evidence="5">The sequence shown here is derived from an EMBL/GenBank/DDBJ whole genome shotgun (WGS) entry which is preliminary data.</text>
</comment>
<dbReference type="GO" id="GO:0046487">
    <property type="term" value="P:glyoxylate metabolic process"/>
    <property type="evidence" value="ECO:0007669"/>
    <property type="project" value="TreeGrafter"/>
</dbReference>
<gene>
    <name evidence="5" type="ORF">EV668_3646</name>
</gene>
<dbReference type="OrthoDB" id="9786584at2"/>
<evidence type="ECO:0000259" key="4">
    <source>
        <dbReference type="Pfam" id="PF01261"/>
    </source>
</evidence>
<dbReference type="PANTHER" id="PTHR43489:SF6">
    <property type="entry name" value="HYDROXYPYRUVATE ISOMERASE-RELATED"/>
    <property type="match status" value="1"/>
</dbReference>
<evidence type="ECO:0000256" key="2">
    <source>
        <dbReference type="PIRNR" id="PIRNR006241"/>
    </source>
</evidence>
<dbReference type="EMBL" id="SNZR01000014">
    <property type="protein sequence ID" value="TDR89157.1"/>
    <property type="molecule type" value="Genomic_DNA"/>
</dbReference>
<dbReference type="InterPro" id="IPR036237">
    <property type="entry name" value="Xyl_isomerase-like_sf"/>
</dbReference>
<evidence type="ECO:0000256" key="3">
    <source>
        <dbReference type="PIRSR" id="PIRSR006241-50"/>
    </source>
</evidence>
<sequence length="259" mass="28748">MPRFTANIAFMFAELPFLDRIEAAKRAGLDKVECHFPYEHSIAELKARLDGAGVRMTGLNTVPGDKSIGEWGRAGMIGAEDQFRRDFDQALTYATALGVVGIHTMAANVTPETRERALELYKRNIAWAGKQAAGTGVKLLLEPLNSRDVPPYLVKTSDEIVAILEEIDDPNVTLLFDAYHIQIMEGDLTKRFERHFDRIGHIQIAAVPSRAEPDEGEVDFRHFLKLVDDSSYAGLVGLEYKPRGETAEGLAACLRNLGY</sequence>
<dbReference type="AlphaFoldDB" id="A0A4R7BY71"/>
<reference evidence="5 6" key="1">
    <citation type="submission" date="2019-03" db="EMBL/GenBank/DDBJ databases">
        <title>Genomic Encyclopedia of Type Strains, Phase IV (KMG-IV): sequencing the most valuable type-strain genomes for metagenomic binning, comparative biology and taxonomic classification.</title>
        <authorList>
            <person name="Goeker M."/>
        </authorList>
    </citation>
    <scope>NUCLEOTIDE SEQUENCE [LARGE SCALE GENOMIC DNA]</scope>
    <source>
        <strain evidence="5 6">DSM 25903</strain>
    </source>
</reference>
<evidence type="ECO:0000313" key="6">
    <source>
        <dbReference type="Proteomes" id="UP000295122"/>
    </source>
</evidence>
<evidence type="ECO:0000313" key="5">
    <source>
        <dbReference type="EMBL" id="TDR89157.1"/>
    </source>
</evidence>
<dbReference type="PANTHER" id="PTHR43489">
    <property type="entry name" value="ISOMERASE"/>
    <property type="match status" value="1"/>
</dbReference>
<feature type="active site" description="Proton donor/acceptor" evidence="3">
    <location>
        <position position="142"/>
    </location>
</feature>
<feature type="domain" description="Xylose isomerase-like TIM barrel" evidence="4">
    <location>
        <begin position="21"/>
        <end position="256"/>
    </location>
</feature>
<dbReference type="RefSeq" id="WP_133772656.1">
    <property type="nucleotide sequence ID" value="NZ_SNZR01000014.1"/>
</dbReference>
<dbReference type="Gene3D" id="3.20.20.150">
    <property type="entry name" value="Divalent-metal-dependent TIM barrel enzymes"/>
    <property type="match status" value="1"/>
</dbReference>
<dbReference type="InterPro" id="IPR026040">
    <property type="entry name" value="HyI-like"/>
</dbReference>
<dbReference type="InterPro" id="IPR050417">
    <property type="entry name" value="Sugar_Epim/Isomerase"/>
</dbReference>
<keyword evidence="1 2" id="KW-0413">Isomerase</keyword>
<dbReference type="Proteomes" id="UP000295122">
    <property type="component" value="Unassembled WGS sequence"/>
</dbReference>
<name>A0A4R7BY71_9HYPH</name>
<comment type="similarity">
    <text evidence="2">Belongs to the hyi family.</text>
</comment>
<dbReference type="Pfam" id="PF01261">
    <property type="entry name" value="AP_endonuc_2"/>
    <property type="match status" value="1"/>
</dbReference>
<organism evidence="5 6">
    <name type="scientific">Enterovirga rhinocerotis</name>
    <dbReference type="NCBI Taxonomy" id="1339210"/>
    <lineage>
        <taxon>Bacteria</taxon>
        <taxon>Pseudomonadati</taxon>
        <taxon>Pseudomonadota</taxon>
        <taxon>Alphaproteobacteria</taxon>
        <taxon>Hyphomicrobiales</taxon>
        <taxon>Methylobacteriaceae</taxon>
        <taxon>Enterovirga</taxon>
    </lineage>
</organism>
<evidence type="ECO:0000256" key="1">
    <source>
        <dbReference type="ARBA" id="ARBA00023235"/>
    </source>
</evidence>
<dbReference type="SUPFAM" id="SSF51658">
    <property type="entry name" value="Xylose isomerase-like"/>
    <property type="match status" value="1"/>
</dbReference>
<keyword evidence="5" id="KW-0670">Pyruvate</keyword>
<proteinExistence type="inferred from homology"/>
<keyword evidence="6" id="KW-1185">Reference proteome</keyword>
<feature type="active site" description="Proton donor/acceptor" evidence="3">
    <location>
        <position position="239"/>
    </location>
</feature>
<accession>A0A4R7BY71</accession>
<dbReference type="PIRSF" id="PIRSF006241">
    <property type="entry name" value="HyI"/>
    <property type="match status" value="1"/>
</dbReference>